<organism evidence="1 2">
    <name type="scientific">Camellia lanceoleosa</name>
    <dbReference type="NCBI Taxonomy" id="1840588"/>
    <lineage>
        <taxon>Eukaryota</taxon>
        <taxon>Viridiplantae</taxon>
        <taxon>Streptophyta</taxon>
        <taxon>Embryophyta</taxon>
        <taxon>Tracheophyta</taxon>
        <taxon>Spermatophyta</taxon>
        <taxon>Magnoliopsida</taxon>
        <taxon>eudicotyledons</taxon>
        <taxon>Gunneridae</taxon>
        <taxon>Pentapetalae</taxon>
        <taxon>asterids</taxon>
        <taxon>Ericales</taxon>
        <taxon>Theaceae</taxon>
        <taxon>Camellia</taxon>
    </lineage>
</organism>
<proteinExistence type="predicted"/>
<protein>
    <submittedName>
        <fullName evidence="1">Uncharacterized protein</fullName>
    </submittedName>
</protein>
<sequence length="134" mass="14723">MDETKFFEASRKGNLIPLRKCILSDDLTPVLAYRCLVKEDDQETPSFLFESVGPGSSCFNCLRYGRVQSRVSGMEAATADRQSGKSFSGLIDVHASIAGRSASREWDESELGFYGCAGVEAVGIQRSRDEETLI</sequence>
<name>A0ACC0GWP8_9ERIC</name>
<reference evidence="1 2" key="1">
    <citation type="journal article" date="2022" name="Plant J.">
        <title>Chromosome-level genome of Camellia lanceoleosa provides a valuable resource for understanding genome evolution and self-incompatibility.</title>
        <authorList>
            <person name="Gong W."/>
            <person name="Xiao S."/>
            <person name="Wang L."/>
            <person name="Liao Z."/>
            <person name="Chang Y."/>
            <person name="Mo W."/>
            <person name="Hu G."/>
            <person name="Li W."/>
            <person name="Zhao G."/>
            <person name="Zhu H."/>
            <person name="Hu X."/>
            <person name="Ji K."/>
            <person name="Xiang X."/>
            <person name="Song Q."/>
            <person name="Yuan D."/>
            <person name="Jin S."/>
            <person name="Zhang L."/>
        </authorList>
    </citation>
    <scope>NUCLEOTIDE SEQUENCE [LARGE SCALE GENOMIC DNA]</scope>
    <source>
        <strain evidence="1">SQ_2022a</strain>
    </source>
</reference>
<evidence type="ECO:0000313" key="1">
    <source>
        <dbReference type="EMBL" id="KAI8005643.1"/>
    </source>
</evidence>
<keyword evidence="2" id="KW-1185">Reference proteome</keyword>
<accession>A0ACC0GWP8</accession>
<comment type="caution">
    <text evidence="1">The sequence shown here is derived from an EMBL/GenBank/DDBJ whole genome shotgun (WGS) entry which is preliminary data.</text>
</comment>
<evidence type="ECO:0000313" key="2">
    <source>
        <dbReference type="Proteomes" id="UP001060215"/>
    </source>
</evidence>
<dbReference type="Proteomes" id="UP001060215">
    <property type="component" value="Chromosome 7"/>
</dbReference>
<gene>
    <name evidence="1" type="ORF">LOK49_LG07G00969</name>
</gene>
<dbReference type="EMBL" id="CM045764">
    <property type="protein sequence ID" value="KAI8005643.1"/>
    <property type="molecule type" value="Genomic_DNA"/>
</dbReference>